<evidence type="ECO:0000313" key="1">
    <source>
        <dbReference type="EMBL" id="TZF90211.1"/>
    </source>
</evidence>
<dbReference type="AlphaFoldDB" id="A0A5D8Z624"/>
<dbReference type="EMBL" id="VTRV01000048">
    <property type="protein sequence ID" value="TZF90211.1"/>
    <property type="molecule type" value="Genomic_DNA"/>
</dbReference>
<reference evidence="1 2" key="1">
    <citation type="submission" date="2019-08" db="EMBL/GenBank/DDBJ databases">
        <title>Draft genome sequence of Lysobacter sp. UKS-15.</title>
        <authorList>
            <person name="Im W.-T."/>
        </authorList>
    </citation>
    <scope>NUCLEOTIDE SEQUENCE [LARGE SCALE GENOMIC DNA]</scope>
    <source>
        <strain evidence="1 2">UKS-15</strain>
    </source>
</reference>
<gene>
    <name evidence="1" type="ORF">FW784_06270</name>
</gene>
<accession>A0A5D8Z624</accession>
<protein>
    <submittedName>
        <fullName evidence="1">Uncharacterized protein</fullName>
    </submittedName>
</protein>
<dbReference type="RefSeq" id="WP_149352499.1">
    <property type="nucleotide sequence ID" value="NZ_VTRV01000048.1"/>
</dbReference>
<evidence type="ECO:0000313" key="2">
    <source>
        <dbReference type="Proteomes" id="UP000323164"/>
    </source>
</evidence>
<proteinExistence type="predicted"/>
<name>A0A5D8Z624_9GAMM</name>
<comment type="caution">
    <text evidence="1">The sequence shown here is derived from an EMBL/GenBank/DDBJ whole genome shotgun (WGS) entry which is preliminary data.</text>
</comment>
<dbReference type="OrthoDB" id="5988698at2"/>
<sequence>MDAATWGPYARLVDHTQQSDAGYRVNWHWAEPGRKLLEDWYDPYTGELSYTTTIVPGTQRGQLVLDSPKFGHKQWLGTVAPDGSVLYIGVGMMKAPYRVQLDNDGRMAMAFVRIKGDEVTENFITQYDHADAKGLIPRPVAPAADPKTWGVYARLLGARLAGKASTGISWRWMGDNVMLQDRGFLYPKMQIDLDGGNGLRMISGRPGEVWTGRVAPDGSVVWTDRKHDSLRMRIDGVDAVIDRVTLQDGVVVKSGSEERFRGHIGAAPL</sequence>
<dbReference type="Proteomes" id="UP000323164">
    <property type="component" value="Unassembled WGS sequence"/>
</dbReference>
<keyword evidence="2" id="KW-1185">Reference proteome</keyword>
<organism evidence="1 2">
    <name type="scientific">Cognatilysobacter lacus</name>
    <dbReference type="NCBI Taxonomy" id="1643323"/>
    <lineage>
        <taxon>Bacteria</taxon>
        <taxon>Pseudomonadati</taxon>
        <taxon>Pseudomonadota</taxon>
        <taxon>Gammaproteobacteria</taxon>
        <taxon>Lysobacterales</taxon>
        <taxon>Lysobacteraceae</taxon>
        <taxon>Cognatilysobacter</taxon>
    </lineage>
</organism>